<protein>
    <submittedName>
        <fullName evidence="2">Uncharacterized protein</fullName>
    </submittedName>
</protein>
<keyword evidence="3" id="KW-1185">Reference proteome</keyword>
<dbReference type="EMBL" id="KB587548">
    <property type="protein sequence ID" value="EMP25638.1"/>
    <property type="molecule type" value="Genomic_DNA"/>
</dbReference>
<reference evidence="3" key="1">
    <citation type="journal article" date="2013" name="Nat. Genet.">
        <title>The draft genomes of soft-shell turtle and green sea turtle yield insights into the development and evolution of the turtle-specific body plan.</title>
        <authorList>
            <person name="Wang Z."/>
            <person name="Pascual-Anaya J."/>
            <person name="Zadissa A."/>
            <person name="Li W."/>
            <person name="Niimura Y."/>
            <person name="Huang Z."/>
            <person name="Li C."/>
            <person name="White S."/>
            <person name="Xiong Z."/>
            <person name="Fang D."/>
            <person name="Wang B."/>
            <person name="Ming Y."/>
            <person name="Chen Y."/>
            <person name="Zheng Y."/>
            <person name="Kuraku S."/>
            <person name="Pignatelli M."/>
            <person name="Herrero J."/>
            <person name="Beal K."/>
            <person name="Nozawa M."/>
            <person name="Li Q."/>
            <person name="Wang J."/>
            <person name="Zhang H."/>
            <person name="Yu L."/>
            <person name="Shigenobu S."/>
            <person name="Wang J."/>
            <person name="Liu J."/>
            <person name="Flicek P."/>
            <person name="Searle S."/>
            <person name="Wang J."/>
            <person name="Kuratani S."/>
            <person name="Yin Y."/>
            <person name="Aken B."/>
            <person name="Zhang G."/>
            <person name="Irie N."/>
        </authorList>
    </citation>
    <scope>NUCLEOTIDE SEQUENCE [LARGE SCALE GENOMIC DNA]</scope>
</reference>
<gene>
    <name evidence="2" type="ORF">UY3_17226</name>
</gene>
<feature type="region of interest" description="Disordered" evidence="1">
    <location>
        <begin position="37"/>
        <end position="108"/>
    </location>
</feature>
<evidence type="ECO:0000313" key="2">
    <source>
        <dbReference type="EMBL" id="EMP25638.1"/>
    </source>
</evidence>
<accession>M7B0N7</accession>
<name>M7B0N7_CHEMY</name>
<sequence length="108" mass="12086">MDASILLQLPAAESALCSILQRARTQKKSCQDCHLPCTQRSQRTADSRDPTSPGPQNYRRLMARPRQRDPSPRVTAQYSEAEWPPSPLESEGPLQYTSARSTEVKKSS</sequence>
<proteinExistence type="predicted"/>
<evidence type="ECO:0000313" key="3">
    <source>
        <dbReference type="Proteomes" id="UP000031443"/>
    </source>
</evidence>
<dbReference type="AlphaFoldDB" id="M7B0N7"/>
<dbReference type="Proteomes" id="UP000031443">
    <property type="component" value="Unassembled WGS sequence"/>
</dbReference>
<organism evidence="2 3">
    <name type="scientific">Chelonia mydas</name>
    <name type="common">Green sea-turtle</name>
    <name type="synonym">Chelonia agassizi</name>
    <dbReference type="NCBI Taxonomy" id="8469"/>
    <lineage>
        <taxon>Eukaryota</taxon>
        <taxon>Metazoa</taxon>
        <taxon>Chordata</taxon>
        <taxon>Craniata</taxon>
        <taxon>Vertebrata</taxon>
        <taxon>Euteleostomi</taxon>
        <taxon>Archelosauria</taxon>
        <taxon>Testudinata</taxon>
        <taxon>Testudines</taxon>
        <taxon>Cryptodira</taxon>
        <taxon>Durocryptodira</taxon>
        <taxon>Americhelydia</taxon>
        <taxon>Chelonioidea</taxon>
        <taxon>Cheloniidae</taxon>
        <taxon>Chelonia</taxon>
    </lineage>
</organism>
<evidence type="ECO:0000256" key="1">
    <source>
        <dbReference type="SAM" id="MobiDB-lite"/>
    </source>
</evidence>